<accession>A0A7M1S894</accession>
<dbReference type="InterPro" id="IPR006976">
    <property type="entry name" value="VanZ-like"/>
</dbReference>
<feature type="transmembrane region" description="Helical" evidence="1">
    <location>
        <begin position="65"/>
        <end position="84"/>
    </location>
</feature>
<dbReference type="PANTHER" id="PTHR28008">
    <property type="entry name" value="DOMAIN PROTEIN, PUTATIVE (AFU_ORTHOLOGUE AFUA_3G10980)-RELATED"/>
    <property type="match status" value="1"/>
</dbReference>
<reference evidence="3 4" key="1">
    <citation type="submission" date="2020-10" db="EMBL/GenBank/DDBJ databases">
        <title>The genome of sulfurovum sp.</title>
        <authorList>
            <person name="Xie S."/>
            <person name="Shao Z."/>
            <person name="Jiang L."/>
        </authorList>
    </citation>
    <scope>NUCLEOTIDE SEQUENCE [LARGE SCALE GENOMIC DNA]</scope>
    <source>
        <strain evidence="3 4">ST-419</strain>
    </source>
</reference>
<proteinExistence type="predicted"/>
<dbReference type="PANTHER" id="PTHR28008:SF1">
    <property type="entry name" value="DOMAIN PROTEIN, PUTATIVE (AFU_ORTHOLOGUE AFUA_3G10980)-RELATED"/>
    <property type="match status" value="1"/>
</dbReference>
<feature type="transmembrane region" description="Helical" evidence="1">
    <location>
        <begin position="41"/>
        <end position="58"/>
    </location>
</feature>
<keyword evidence="1" id="KW-0812">Transmembrane</keyword>
<keyword evidence="1" id="KW-0472">Membrane</keyword>
<dbReference type="AlphaFoldDB" id="A0A7M1S894"/>
<sequence length="120" mass="13508">MPAQYRLLIKCSFWGALIFSYIAAIVPQDTAPAVGELSDKILHFMAFSLLSLLLMLSYRIQWWKSVVYLSGYAVFIELSQSFTPNRCADWMDVAADMIGIAAGLIVYSVYRKLEALRADS</sequence>
<feature type="domain" description="VanZ-like" evidence="2">
    <location>
        <begin position="38"/>
        <end position="109"/>
    </location>
</feature>
<feature type="transmembrane region" description="Helical" evidence="1">
    <location>
        <begin position="90"/>
        <end position="110"/>
    </location>
</feature>
<organism evidence="3 4">
    <name type="scientific">Sulfurovum indicum</name>
    <dbReference type="NCBI Taxonomy" id="2779528"/>
    <lineage>
        <taxon>Bacteria</taxon>
        <taxon>Pseudomonadati</taxon>
        <taxon>Campylobacterota</taxon>
        <taxon>Epsilonproteobacteria</taxon>
        <taxon>Campylobacterales</taxon>
        <taxon>Sulfurovaceae</taxon>
        <taxon>Sulfurovum</taxon>
    </lineage>
</organism>
<keyword evidence="1" id="KW-1133">Transmembrane helix</keyword>
<protein>
    <submittedName>
        <fullName evidence="3">VanZ family protein</fullName>
    </submittedName>
</protein>
<dbReference type="Pfam" id="PF04892">
    <property type="entry name" value="VanZ"/>
    <property type="match status" value="1"/>
</dbReference>
<dbReference type="KEGG" id="sinu:IMZ28_03565"/>
<feature type="transmembrane region" description="Helical" evidence="1">
    <location>
        <begin position="7"/>
        <end position="26"/>
    </location>
</feature>
<evidence type="ECO:0000259" key="2">
    <source>
        <dbReference type="Pfam" id="PF04892"/>
    </source>
</evidence>
<gene>
    <name evidence="3" type="ORF">IMZ28_03565</name>
</gene>
<dbReference type="RefSeq" id="WP_197549378.1">
    <property type="nucleotide sequence ID" value="NZ_CP063164.1"/>
</dbReference>
<dbReference type="Proteomes" id="UP000595074">
    <property type="component" value="Chromosome"/>
</dbReference>
<name>A0A7M1S894_9BACT</name>
<evidence type="ECO:0000313" key="3">
    <source>
        <dbReference type="EMBL" id="QOR62560.1"/>
    </source>
</evidence>
<keyword evidence="4" id="KW-1185">Reference proteome</keyword>
<evidence type="ECO:0000313" key="4">
    <source>
        <dbReference type="Proteomes" id="UP000595074"/>
    </source>
</evidence>
<dbReference type="NCBIfam" id="NF037970">
    <property type="entry name" value="vanZ_1"/>
    <property type="match status" value="1"/>
</dbReference>
<evidence type="ECO:0000256" key="1">
    <source>
        <dbReference type="SAM" id="Phobius"/>
    </source>
</evidence>
<dbReference type="EMBL" id="CP063164">
    <property type="protein sequence ID" value="QOR62560.1"/>
    <property type="molecule type" value="Genomic_DNA"/>
</dbReference>